<dbReference type="SUPFAM" id="SSF53474">
    <property type="entry name" value="alpha/beta-Hydrolases"/>
    <property type="match status" value="1"/>
</dbReference>
<evidence type="ECO:0000256" key="1">
    <source>
        <dbReference type="ARBA" id="ARBA00010758"/>
    </source>
</evidence>
<evidence type="ECO:0000256" key="9">
    <source>
        <dbReference type="SAM" id="SignalP"/>
    </source>
</evidence>
<dbReference type="PANTHER" id="PTHR11247:SF8">
    <property type="entry name" value="PALMITOYL-PROTEIN THIOESTERASE 1"/>
    <property type="match status" value="1"/>
</dbReference>
<evidence type="ECO:0000256" key="7">
    <source>
        <dbReference type="ARBA" id="ARBA00023180"/>
    </source>
</evidence>
<dbReference type="Proteomes" id="UP000319663">
    <property type="component" value="Unassembled WGS sequence"/>
</dbReference>
<sequence>MLYLTSILSLLTASAFSAAVPGLPPTTTASSPSTATTTPLPLLIWHGLGDDFSRDGLKEAAALAESVNPGTYVHLISLSSTPSGDRQATFLGNLTTQIADVCDQLSSDPILRTAPAVNALGFSQGGQFLRAYVERCNFPRVHNLVTFGSPHNGIAEFYDCAPTDWLCRSGESLLRFGLWSDFVQSRLVPAQYFRDPEELDDYLLHSNFLADINNERDVKNVTYRENMVGLNRFAMFMFEEDQTVNPKESSWFAEVNATSGRVMMLNERPLYTEDWIGLRSLDERGKLDFLTVPGSHMQLTDSLLEETYRKFFGPVDVELLGHHRVGDDDTGFSFVKQG</sequence>
<dbReference type="EMBL" id="VIFY01000044">
    <property type="protein sequence ID" value="TQB73440.1"/>
    <property type="molecule type" value="Genomic_DNA"/>
</dbReference>
<organism evidence="10 11">
    <name type="scientific">Monascus purpureus</name>
    <name type="common">Red mold</name>
    <name type="synonym">Monascus anka</name>
    <dbReference type="NCBI Taxonomy" id="5098"/>
    <lineage>
        <taxon>Eukaryota</taxon>
        <taxon>Fungi</taxon>
        <taxon>Dikarya</taxon>
        <taxon>Ascomycota</taxon>
        <taxon>Pezizomycotina</taxon>
        <taxon>Eurotiomycetes</taxon>
        <taxon>Eurotiomycetidae</taxon>
        <taxon>Eurotiales</taxon>
        <taxon>Aspergillaceae</taxon>
        <taxon>Monascus</taxon>
    </lineage>
</organism>
<proteinExistence type="inferred from homology"/>
<dbReference type="InterPro" id="IPR002472">
    <property type="entry name" value="Palm_thioest"/>
</dbReference>
<evidence type="ECO:0000313" key="10">
    <source>
        <dbReference type="EMBL" id="TQB73440.1"/>
    </source>
</evidence>
<dbReference type="Gene3D" id="3.40.50.1820">
    <property type="entry name" value="alpha/beta hydrolase"/>
    <property type="match status" value="1"/>
</dbReference>
<dbReference type="GO" id="GO:0008474">
    <property type="term" value="F:palmitoyl-(protein) hydrolase activity"/>
    <property type="evidence" value="ECO:0007669"/>
    <property type="project" value="UniProtKB-EC"/>
</dbReference>
<evidence type="ECO:0000256" key="8">
    <source>
        <dbReference type="ARBA" id="ARBA00031934"/>
    </source>
</evidence>
<comment type="caution">
    <text evidence="10">The sequence shown here is derived from an EMBL/GenBank/DDBJ whole genome shotgun (WGS) entry which is preliminary data.</text>
</comment>
<feature type="chain" id="PRO_5021501806" description="Palmitoyl-protein thioesterase 1" evidence="9">
    <location>
        <begin position="20"/>
        <end position="338"/>
    </location>
</feature>
<dbReference type="EC" id="3.1.2.22" evidence="2"/>
<keyword evidence="11" id="KW-1185">Reference proteome</keyword>
<gene>
    <name evidence="10" type="primary">PPT1</name>
    <name evidence="10" type="ORF">MPDQ_005841</name>
</gene>
<dbReference type="AlphaFoldDB" id="A0A507QZ87"/>
<comment type="similarity">
    <text evidence="1">Belongs to the palmitoyl-protein thioesterase family.</text>
</comment>
<feature type="signal peptide" evidence="9">
    <location>
        <begin position="1"/>
        <end position="19"/>
    </location>
</feature>
<evidence type="ECO:0000256" key="2">
    <source>
        <dbReference type="ARBA" id="ARBA00012423"/>
    </source>
</evidence>
<dbReference type="FunFam" id="3.40.50.1820:FF:000107">
    <property type="entry name" value="Palmitoyl-protein thioesterase 1"/>
    <property type="match status" value="1"/>
</dbReference>
<dbReference type="PANTHER" id="PTHR11247">
    <property type="entry name" value="PALMITOYL-PROTEIN THIOESTERASE/DOLICHYLDIPHOSPHATASE 1"/>
    <property type="match status" value="1"/>
</dbReference>
<protein>
    <recommendedName>
        <fullName evidence="3">Palmitoyl-protein thioesterase 1</fullName>
        <ecNumber evidence="2">3.1.2.22</ecNumber>
    </recommendedName>
    <alternativeName>
        <fullName evidence="8">Palmitoyl-protein hydrolase 1</fullName>
    </alternativeName>
</protein>
<evidence type="ECO:0000313" key="11">
    <source>
        <dbReference type="Proteomes" id="UP000319663"/>
    </source>
</evidence>
<evidence type="ECO:0000256" key="3">
    <source>
        <dbReference type="ARBA" id="ARBA00014212"/>
    </source>
</evidence>
<dbReference type="InterPro" id="IPR029058">
    <property type="entry name" value="AB_hydrolase_fold"/>
</dbReference>
<keyword evidence="4 9" id="KW-0732">Signal</keyword>
<keyword evidence="5" id="KW-0378">Hydrolase</keyword>
<accession>A0A507QZ87</accession>
<reference evidence="10 11" key="1">
    <citation type="submission" date="2019-06" db="EMBL/GenBank/DDBJ databases">
        <title>Wine fermentation using esterase from Monascus purpureus.</title>
        <authorList>
            <person name="Geng C."/>
            <person name="Zhang Y."/>
        </authorList>
    </citation>
    <scope>NUCLEOTIDE SEQUENCE [LARGE SCALE GENOMIC DNA]</scope>
    <source>
        <strain evidence="10">HQ1</strain>
    </source>
</reference>
<evidence type="ECO:0000256" key="6">
    <source>
        <dbReference type="ARBA" id="ARBA00023157"/>
    </source>
</evidence>
<evidence type="ECO:0000256" key="5">
    <source>
        <dbReference type="ARBA" id="ARBA00022801"/>
    </source>
</evidence>
<name>A0A507QZ87_MONPU</name>
<evidence type="ECO:0000256" key="4">
    <source>
        <dbReference type="ARBA" id="ARBA00022729"/>
    </source>
</evidence>
<dbReference type="Pfam" id="PF02089">
    <property type="entry name" value="Palm_thioest"/>
    <property type="match status" value="1"/>
</dbReference>
<dbReference type="PRINTS" id="PR00414">
    <property type="entry name" value="PPTHIESTRASE"/>
</dbReference>
<keyword evidence="6" id="KW-1015">Disulfide bond</keyword>
<dbReference type="STRING" id="5098.A0A507QZ87"/>
<keyword evidence="7" id="KW-0325">Glycoprotein</keyword>
<dbReference type="GlyCosmos" id="A0A507QZ87">
    <property type="glycosylation" value="1 site, No reported glycans"/>
</dbReference>